<reference evidence="6 7" key="1">
    <citation type="journal article" date="2014" name="Genome Biol. Evol.">
        <title>Acetic acid bacteria genomes reveal functional traits for adaptation to life in insect guts.</title>
        <authorList>
            <person name="Chouaia B."/>
            <person name="Gaiarsa S."/>
            <person name="Crotti E."/>
            <person name="Comandatore F."/>
            <person name="Degli Esposti M."/>
            <person name="Ricci I."/>
            <person name="Alma A."/>
            <person name="Favia G."/>
            <person name="Bandi C."/>
            <person name="Daffonchio D."/>
        </authorList>
    </citation>
    <scope>NUCLEOTIDE SEQUENCE [LARGE SCALE GENOMIC DNA]</scope>
    <source>
        <strain evidence="7">AM169</strain>
    </source>
</reference>
<evidence type="ECO:0000313" key="7">
    <source>
        <dbReference type="Proteomes" id="UP000027590"/>
    </source>
</evidence>
<feature type="cross-link" description="Pyrroloquinoline quinone (Glu-Tyr)" evidence="5">
    <location>
        <begin position="89"/>
        <end position="93"/>
    </location>
</feature>
<evidence type="ECO:0000256" key="5">
    <source>
        <dbReference type="HAMAP-Rule" id="MF_00656"/>
    </source>
</evidence>
<accession>A0A7U7J0S4</accession>
<dbReference type="HAMAP" id="MF_00656">
    <property type="entry name" value="PQQ_syn_PqqA"/>
    <property type="match status" value="1"/>
</dbReference>
<proteinExistence type="inferred from homology"/>
<comment type="caution">
    <text evidence="6">The sequence shown here is derived from an EMBL/GenBank/DDBJ whole genome shotgun (WGS) entry which is preliminary data.</text>
</comment>
<evidence type="ECO:0000256" key="2">
    <source>
        <dbReference type="ARBA" id="ARBA00009325"/>
    </source>
</evidence>
<comment type="function">
    <text evidence="5">Required for coenzyme pyrroloquinoline quinone (PQQ) biosynthesis. PQQ is probably formed by cross-linking a specific glutamate to a specific tyrosine residue and excising these residues from the peptide.</text>
</comment>
<dbReference type="NCBIfam" id="TIGR02107">
    <property type="entry name" value="PQQ_syn_pqqA"/>
    <property type="match status" value="1"/>
</dbReference>
<gene>
    <name evidence="5" type="primary">pqqA</name>
    <name evidence="6" type="ORF">SACS_0614</name>
</gene>
<keyword evidence="4 5" id="KW-0884">PQQ biosynthesis</keyword>
<evidence type="ECO:0000313" key="6">
    <source>
        <dbReference type="EMBL" id="CDG33352.1"/>
    </source>
</evidence>
<name>A0A7U7J0S4_9PROT</name>
<protein>
    <recommendedName>
        <fullName evidence="3 5">Coenzyme PQQ synthesis protein A</fullName>
    </recommendedName>
    <alternativeName>
        <fullName evidence="5">Pyrroloquinoline quinone biosynthesis protein A</fullName>
    </alternativeName>
</protein>
<dbReference type="GO" id="GO:0018189">
    <property type="term" value="P:pyrroloquinoline quinone biosynthetic process"/>
    <property type="evidence" value="ECO:0007669"/>
    <property type="project" value="UniProtKB-UniRule"/>
</dbReference>
<dbReference type="AlphaFoldDB" id="A0A7U7J0S4"/>
<reference evidence="6 7" key="2">
    <citation type="journal article" date="2014" name="PLoS ONE">
        <title>Evolution of mitochondria reconstructed from the energy metabolism of living bacteria.</title>
        <authorList>
            <person name="Degli Esposti M."/>
            <person name="Chouaia B."/>
            <person name="Comandatore F."/>
            <person name="Crotti E."/>
            <person name="Sassera D."/>
            <person name="Lievens P.M."/>
            <person name="Daffonchio D."/>
            <person name="Bandi C."/>
        </authorList>
    </citation>
    <scope>NUCLEOTIDE SEQUENCE [LARGE SCALE GENOMIC DNA]</scope>
    <source>
        <strain evidence="7">AM169</strain>
    </source>
</reference>
<dbReference type="UniPathway" id="UPA00539"/>
<evidence type="ECO:0000256" key="4">
    <source>
        <dbReference type="ARBA" id="ARBA00022905"/>
    </source>
</evidence>
<organism evidence="6 7">
    <name type="scientific">Parasaccharibacter apium</name>
    <dbReference type="NCBI Taxonomy" id="1510841"/>
    <lineage>
        <taxon>Bacteria</taxon>
        <taxon>Pseudomonadati</taxon>
        <taxon>Pseudomonadota</taxon>
        <taxon>Alphaproteobacteria</taxon>
        <taxon>Acetobacterales</taxon>
        <taxon>Acetobacteraceae</taxon>
        <taxon>Parasaccharibacter</taxon>
    </lineage>
</organism>
<dbReference type="Pfam" id="PF08042">
    <property type="entry name" value="PqqA"/>
    <property type="match status" value="1"/>
</dbReference>
<comment type="similarity">
    <text evidence="2 5">Belongs to the PqqA family.</text>
</comment>
<dbReference type="InterPro" id="IPR011725">
    <property type="entry name" value="PQQ_synth_PqqA"/>
</dbReference>
<comment type="pathway">
    <text evidence="1 5">Cofactor biosynthesis; pyrroloquinoline quinone biosynthesis.</text>
</comment>
<evidence type="ECO:0000256" key="1">
    <source>
        <dbReference type="ARBA" id="ARBA00004886"/>
    </source>
</evidence>
<evidence type="ECO:0000256" key="3">
    <source>
        <dbReference type="ARBA" id="ARBA00015086"/>
    </source>
</evidence>
<dbReference type="Proteomes" id="UP000027590">
    <property type="component" value="Unassembled WGS sequence"/>
</dbReference>
<dbReference type="EMBL" id="CBLY010000004">
    <property type="protein sequence ID" value="CDG33352.1"/>
    <property type="molecule type" value="Genomic_DNA"/>
</dbReference>
<sequence>MACPSTASVPARKTPPLPAEARCHPTAWPEYRQARAASHVSSGISGCFCSILPWQVRFLSGTRPVLTIKRSPIMAWNTPKVTEIPLGGEINSYVCGEKK</sequence>